<dbReference type="RefSeq" id="WP_107532603.1">
    <property type="nucleotide sequence ID" value="NZ_PZEV01000022.1"/>
</dbReference>
<keyword evidence="3" id="KW-0547">Nucleotide-binding</keyword>
<dbReference type="SUPFAM" id="SSF52540">
    <property type="entry name" value="P-loop containing nucleoside triphosphate hydrolases"/>
    <property type="match status" value="1"/>
</dbReference>
<dbReference type="GO" id="GO:0016887">
    <property type="term" value="F:ATP hydrolysis activity"/>
    <property type="evidence" value="ECO:0007669"/>
    <property type="project" value="InterPro"/>
</dbReference>
<gene>
    <name evidence="6" type="ORF">BU085_07555</name>
</gene>
<dbReference type="PROSITE" id="PS50893">
    <property type="entry name" value="ABC_TRANSPORTER_2"/>
    <property type="match status" value="1"/>
</dbReference>
<reference evidence="6 7" key="1">
    <citation type="journal article" date="2016" name="Front. Microbiol.">
        <title>Comprehensive Phylogenetic Analysis of Bovine Non-aureus Staphylococci Species Based on Whole-Genome Sequencing.</title>
        <authorList>
            <person name="Naushad S."/>
            <person name="Barkema H.W."/>
            <person name="Luby C."/>
            <person name="Condas L.A."/>
            <person name="Nobrega D.B."/>
            <person name="Carson D.A."/>
            <person name="De Buck J."/>
        </authorList>
    </citation>
    <scope>NUCLEOTIDE SEQUENCE [LARGE SCALE GENOMIC DNA]</scope>
    <source>
        <strain evidence="6 7">SNUC 2993</strain>
    </source>
</reference>
<dbReference type="GO" id="GO:0005524">
    <property type="term" value="F:ATP binding"/>
    <property type="evidence" value="ECO:0007669"/>
    <property type="project" value="UniProtKB-KW"/>
</dbReference>
<organism evidence="6 7">
    <name type="scientific">Staphylococcus warneri</name>
    <dbReference type="NCBI Taxonomy" id="1292"/>
    <lineage>
        <taxon>Bacteria</taxon>
        <taxon>Bacillati</taxon>
        <taxon>Bacillota</taxon>
        <taxon>Bacilli</taxon>
        <taxon>Bacillales</taxon>
        <taxon>Staphylococcaceae</taxon>
        <taxon>Staphylococcus</taxon>
    </lineage>
</organism>
<evidence type="ECO:0000256" key="1">
    <source>
        <dbReference type="ARBA" id="ARBA00005417"/>
    </source>
</evidence>
<proteinExistence type="inferred from homology"/>
<dbReference type="EMBL" id="PZEV01000022">
    <property type="protein sequence ID" value="PTI50786.1"/>
    <property type="molecule type" value="Genomic_DNA"/>
</dbReference>
<sequence>MLTIKQLSKSIQHQPILKDITLEFTEGHLLICGKSGSGKSTLAKMIAGLDLDYTGQIKYNGISRKDTQTKRWMKQIQYVPQYQSNTLDHRKRVRDILLTPLKNHHFDPSTYHERITTVLKQCILPQSILDQRVSKLSGGQFQRLWIAKALIMEPQILILDEATTNLDIINEETILNMLKELTQIQMIIISHDPYVLDYFKGQRLDLDL</sequence>
<dbReference type="PROSITE" id="PS00211">
    <property type="entry name" value="ABC_TRANSPORTER_1"/>
    <property type="match status" value="1"/>
</dbReference>
<dbReference type="Proteomes" id="UP000240717">
    <property type="component" value="Unassembled WGS sequence"/>
</dbReference>
<protein>
    <submittedName>
        <fullName evidence="6">NAD+ synthetase</fullName>
    </submittedName>
</protein>
<dbReference type="InterPro" id="IPR003439">
    <property type="entry name" value="ABC_transporter-like_ATP-bd"/>
</dbReference>
<dbReference type="STRING" id="1194526.A284_00730"/>
<evidence type="ECO:0000313" key="6">
    <source>
        <dbReference type="EMBL" id="PTI50786.1"/>
    </source>
</evidence>
<evidence type="ECO:0000256" key="4">
    <source>
        <dbReference type="ARBA" id="ARBA00022840"/>
    </source>
</evidence>
<accession>A0A2T4PZW5</accession>
<dbReference type="InterPro" id="IPR027417">
    <property type="entry name" value="P-loop_NTPase"/>
</dbReference>
<dbReference type="SMART" id="SM00382">
    <property type="entry name" value="AAA"/>
    <property type="match status" value="1"/>
</dbReference>
<dbReference type="InterPro" id="IPR017871">
    <property type="entry name" value="ABC_transporter-like_CS"/>
</dbReference>
<evidence type="ECO:0000256" key="3">
    <source>
        <dbReference type="ARBA" id="ARBA00022741"/>
    </source>
</evidence>
<dbReference type="AlphaFoldDB" id="A0A2T4PZW5"/>
<evidence type="ECO:0000256" key="2">
    <source>
        <dbReference type="ARBA" id="ARBA00022448"/>
    </source>
</evidence>
<name>A0A2T4PZW5_STAWA</name>
<keyword evidence="4" id="KW-0067">ATP-binding</keyword>
<evidence type="ECO:0000313" key="7">
    <source>
        <dbReference type="Proteomes" id="UP000240717"/>
    </source>
</evidence>
<dbReference type="Gene3D" id="3.40.50.300">
    <property type="entry name" value="P-loop containing nucleotide triphosphate hydrolases"/>
    <property type="match status" value="1"/>
</dbReference>
<dbReference type="InterPro" id="IPR003593">
    <property type="entry name" value="AAA+_ATPase"/>
</dbReference>
<dbReference type="PANTHER" id="PTHR43776">
    <property type="entry name" value="TRANSPORT ATP-BINDING PROTEIN"/>
    <property type="match status" value="1"/>
</dbReference>
<feature type="domain" description="ABC transporter" evidence="5">
    <location>
        <begin position="2"/>
        <end position="208"/>
    </location>
</feature>
<dbReference type="GO" id="GO:0055085">
    <property type="term" value="P:transmembrane transport"/>
    <property type="evidence" value="ECO:0007669"/>
    <property type="project" value="UniProtKB-ARBA"/>
</dbReference>
<keyword evidence="2" id="KW-0813">Transport</keyword>
<dbReference type="Pfam" id="PF00005">
    <property type="entry name" value="ABC_tran"/>
    <property type="match status" value="1"/>
</dbReference>
<dbReference type="PANTHER" id="PTHR43776:SF7">
    <property type="entry name" value="D,D-DIPEPTIDE TRANSPORT ATP-BINDING PROTEIN DDPF-RELATED"/>
    <property type="match status" value="1"/>
</dbReference>
<dbReference type="InterPro" id="IPR050319">
    <property type="entry name" value="ABC_transp_ATP-bind"/>
</dbReference>
<comment type="caution">
    <text evidence="6">The sequence shown here is derived from an EMBL/GenBank/DDBJ whole genome shotgun (WGS) entry which is preliminary data.</text>
</comment>
<comment type="similarity">
    <text evidence="1">Belongs to the ABC transporter superfamily.</text>
</comment>
<evidence type="ECO:0000259" key="5">
    <source>
        <dbReference type="PROSITE" id="PS50893"/>
    </source>
</evidence>